<evidence type="ECO:0000256" key="1">
    <source>
        <dbReference type="ARBA" id="ARBA00004496"/>
    </source>
</evidence>
<dbReference type="GO" id="GO:0042182">
    <property type="term" value="P:ketone catabolic process"/>
    <property type="evidence" value="ECO:0007669"/>
    <property type="project" value="UniProtKB-ARBA"/>
</dbReference>
<dbReference type="GO" id="GO:0016832">
    <property type="term" value="F:aldehyde-lyase activity"/>
    <property type="evidence" value="ECO:0007669"/>
    <property type="project" value="InterPro"/>
</dbReference>
<evidence type="ECO:0000256" key="3">
    <source>
        <dbReference type="ARBA" id="ARBA00005740"/>
    </source>
</evidence>
<dbReference type="EMBL" id="AP019368">
    <property type="protein sequence ID" value="BBH51593.1"/>
    <property type="molecule type" value="Genomic_DNA"/>
</dbReference>
<dbReference type="PANTHER" id="PTHR10683">
    <property type="entry name" value="TRANSALDOLASE"/>
    <property type="match status" value="1"/>
</dbReference>
<dbReference type="CDD" id="cd00956">
    <property type="entry name" value="Transaldolase_FSA"/>
    <property type="match status" value="1"/>
</dbReference>
<evidence type="ECO:0000256" key="5">
    <source>
        <dbReference type="ARBA" id="ARBA00022679"/>
    </source>
</evidence>
<dbReference type="GO" id="GO:0005737">
    <property type="term" value="C:cytoplasm"/>
    <property type="evidence" value="ECO:0007669"/>
    <property type="project" value="UniProtKB-SubCell"/>
</dbReference>
<feature type="active site" description="Schiff-base intermediate with substrate" evidence="9">
    <location>
        <position position="88"/>
    </location>
</feature>
<evidence type="ECO:0000256" key="7">
    <source>
        <dbReference type="ARBA" id="ARBA00023270"/>
    </source>
</evidence>
<protein>
    <recommendedName>
        <fullName evidence="9">Probable transaldolase</fullName>
        <ecNumber evidence="9">2.2.1.2</ecNumber>
    </recommendedName>
</protein>
<dbReference type="GO" id="GO:0005975">
    <property type="term" value="P:carbohydrate metabolic process"/>
    <property type="evidence" value="ECO:0007669"/>
    <property type="project" value="InterPro"/>
</dbReference>
<dbReference type="InterPro" id="IPR013785">
    <property type="entry name" value="Aldolase_TIM"/>
</dbReference>
<comment type="catalytic activity">
    <reaction evidence="8 9">
        <text>D-sedoheptulose 7-phosphate + D-glyceraldehyde 3-phosphate = D-erythrose 4-phosphate + beta-D-fructose 6-phosphate</text>
        <dbReference type="Rhea" id="RHEA:17053"/>
        <dbReference type="ChEBI" id="CHEBI:16897"/>
        <dbReference type="ChEBI" id="CHEBI:57483"/>
        <dbReference type="ChEBI" id="CHEBI:57634"/>
        <dbReference type="ChEBI" id="CHEBI:59776"/>
        <dbReference type="EC" id="2.2.1.2"/>
    </reaction>
</comment>
<comment type="pathway">
    <text evidence="2 9">Carbohydrate degradation; pentose phosphate pathway; D-glyceraldehyde 3-phosphate and beta-D-fructose 6-phosphate from D-ribose 5-phosphate and D-xylulose 5-phosphate (non-oxidative stage): step 2/3.</text>
</comment>
<dbReference type="Proteomes" id="UP000291236">
    <property type="component" value="Chromosome"/>
</dbReference>
<comment type="function">
    <text evidence="9">Transaldolase is important for the balance of metabolites in the pentose-phosphate pathway.</text>
</comment>
<dbReference type="InterPro" id="IPR033919">
    <property type="entry name" value="TSA/FSA_arc/bac"/>
</dbReference>
<name>A0A4P2VFP4_FLUSA</name>
<dbReference type="Gene3D" id="3.20.20.70">
    <property type="entry name" value="Aldolase class I"/>
    <property type="match status" value="1"/>
</dbReference>
<dbReference type="FunFam" id="3.20.20.70:FF:000018">
    <property type="entry name" value="Probable transaldolase"/>
    <property type="match status" value="1"/>
</dbReference>
<evidence type="ECO:0000256" key="9">
    <source>
        <dbReference type="HAMAP-Rule" id="MF_00494"/>
    </source>
</evidence>
<comment type="similarity">
    <text evidence="3 9">Belongs to the transaldolase family. Type 3B subfamily.</text>
</comment>
<dbReference type="InterPro" id="IPR022999">
    <property type="entry name" value="Transaldolase_3B"/>
</dbReference>
<gene>
    <name evidence="10" type="primary">fsa</name>
    <name evidence="9" type="synonym">tal</name>
    <name evidence="10" type="ORF">JCM31447_00070</name>
</gene>
<dbReference type="PROSITE" id="PS01054">
    <property type="entry name" value="TRANSALDOLASE_1"/>
    <property type="match status" value="1"/>
</dbReference>
<keyword evidence="11" id="KW-1185">Reference proteome</keyword>
<evidence type="ECO:0000256" key="6">
    <source>
        <dbReference type="ARBA" id="ARBA00023126"/>
    </source>
</evidence>
<proteinExistence type="inferred from homology"/>
<dbReference type="InterPro" id="IPR018225">
    <property type="entry name" value="Transaldolase_AS"/>
</dbReference>
<dbReference type="InterPro" id="IPR001585">
    <property type="entry name" value="TAL/FSA"/>
</dbReference>
<evidence type="ECO:0000313" key="11">
    <source>
        <dbReference type="Proteomes" id="UP000291236"/>
    </source>
</evidence>
<evidence type="ECO:0000256" key="2">
    <source>
        <dbReference type="ARBA" id="ARBA00004857"/>
    </source>
</evidence>
<keyword evidence="7 9" id="KW-0704">Schiff base</keyword>
<comment type="subcellular location">
    <subcellularLocation>
        <location evidence="1 9">Cytoplasm</location>
    </subcellularLocation>
</comment>
<dbReference type="SUPFAM" id="SSF51569">
    <property type="entry name" value="Aldolase"/>
    <property type="match status" value="1"/>
</dbReference>
<dbReference type="AlphaFoldDB" id="A0A4P2VFP4"/>
<sequence>MKESIMKIFIDSADIKEIKTVAELGVCDGVTTNPTLIAKSGQDFKTVLSEIINIIPGPISAEVISLDSKGMIKEAEELVKLANSIVIKLPLTEEGLKACKYLNGKGIKTNVTLCFSVGQALLAAKAGATYVSPFIGRLDDIGEDGVNLIKEIKALYSANKVETKILAASIRSPRHVTDSFISGADVVTLPFKILLQLYTHPLTEKGLNQFIEDWKNSGQRSILAEKI</sequence>
<dbReference type="PANTHER" id="PTHR10683:SF40">
    <property type="entry name" value="FRUCTOSE-6-PHOSPHATE ALDOLASE 1-RELATED"/>
    <property type="match status" value="1"/>
</dbReference>
<dbReference type="Pfam" id="PF00923">
    <property type="entry name" value="TAL_FSA"/>
    <property type="match status" value="1"/>
</dbReference>
<dbReference type="PROSITE" id="PS00958">
    <property type="entry name" value="TRANSALDOLASE_2"/>
    <property type="match status" value="1"/>
</dbReference>
<evidence type="ECO:0000313" key="10">
    <source>
        <dbReference type="EMBL" id="BBH51593.1"/>
    </source>
</evidence>
<evidence type="ECO:0000256" key="4">
    <source>
        <dbReference type="ARBA" id="ARBA00022490"/>
    </source>
</evidence>
<dbReference type="GO" id="GO:0004801">
    <property type="term" value="F:transaldolase activity"/>
    <property type="evidence" value="ECO:0007669"/>
    <property type="project" value="UniProtKB-UniRule"/>
</dbReference>
<keyword evidence="4 9" id="KW-0963">Cytoplasm</keyword>
<dbReference type="UniPathway" id="UPA00115">
    <property type="reaction ID" value="UER00414"/>
</dbReference>
<dbReference type="EC" id="2.2.1.2" evidence="9"/>
<dbReference type="KEGG" id="sbf:JCM31447_00070"/>
<dbReference type="HAMAP" id="MF_00494">
    <property type="entry name" value="Transaldolase_3b"/>
    <property type="match status" value="1"/>
</dbReference>
<reference evidence="10 11" key="1">
    <citation type="submission" date="2018-12" db="EMBL/GenBank/DDBJ databases">
        <title>Rubrispira sanarue gen. nov., sp., nov., a member of the order Silvanigrellales, isolated from a brackish lake in Hamamatsu Japan.</title>
        <authorList>
            <person name="Maejima Y."/>
            <person name="Iino T."/>
            <person name="Muraguchi Y."/>
            <person name="Fukuda K."/>
            <person name="Nojiri H."/>
            <person name="Ohkuma M."/>
            <person name="Moriuchi R."/>
            <person name="Dohra H."/>
            <person name="Kimbara K."/>
            <person name="Shintani M."/>
        </authorList>
    </citation>
    <scope>NUCLEOTIDE SEQUENCE [LARGE SCALE GENOMIC DNA]</scope>
    <source>
        <strain evidence="10 11">RF1110005</strain>
    </source>
</reference>
<accession>A0A4P2VFP4</accession>
<organism evidence="10 11">
    <name type="scientific">Fluviispira sanaruensis</name>
    <dbReference type="NCBI Taxonomy" id="2493639"/>
    <lineage>
        <taxon>Bacteria</taxon>
        <taxon>Pseudomonadati</taxon>
        <taxon>Bdellovibrionota</taxon>
        <taxon>Oligoflexia</taxon>
        <taxon>Silvanigrellales</taxon>
        <taxon>Silvanigrellaceae</taxon>
        <taxon>Fluviispira</taxon>
    </lineage>
</organism>
<keyword evidence="6 9" id="KW-0570">Pentose shunt</keyword>
<evidence type="ECO:0000256" key="8">
    <source>
        <dbReference type="ARBA" id="ARBA00048810"/>
    </source>
</evidence>
<dbReference type="InterPro" id="IPR004731">
    <property type="entry name" value="Transaldolase_3B/F6P_aldolase"/>
</dbReference>
<dbReference type="NCBIfam" id="TIGR00875">
    <property type="entry name" value="fsa_talC_mipB"/>
    <property type="match status" value="1"/>
</dbReference>
<keyword evidence="5 9" id="KW-0808">Transferase</keyword>
<dbReference type="GO" id="GO:0006098">
    <property type="term" value="P:pentose-phosphate shunt"/>
    <property type="evidence" value="ECO:0007669"/>
    <property type="project" value="UniProtKB-UniRule"/>
</dbReference>